<comment type="similarity">
    <text evidence="1 2">Belongs to the OprB family.</text>
</comment>
<keyword evidence="4" id="KW-1185">Reference proteome</keyword>
<proteinExistence type="inferred from homology"/>
<protein>
    <submittedName>
        <fullName evidence="3">Carbohydrate porin</fullName>
    </submittedName>
</protein>
<evidence type="ECO:0000256" key="2">
    <source>
        <dbReference type="RuleBase" id="RU363072"/>
    </source>
</evidence>
<feature type="chain" id="PRO_5044975504" evidence="2">
    <location>
        <begin position="22"/>
        <end position="430"/>
    </location>
</feature>
<dbReference type="InterPro" id="IPR038673">
    <property type="entry name" value="OprB_sf"/>
</dbReference>
<name>A0ABW3P8C5_9SPHN</name>
<dbReference type="Pfam" id="PF04966">
    <property type="entry name" value="OprB"/>
    <property type="match status" value="1"/>
</dbReference>
<dbReference type="InterPro" id="IPR052932">
    <property type="entry name" value="OprB_Porin"/>
</dbReference>
<evidence type="ECO:0000313" key="4">
    <source>
        <dbReference type="Proteomes" id="UP001597203"/>
    </source>
</evidence>
<feature type="signal peptide" evidence="2">
    <location>
        <begin position="1"/>
        <end position="21"/>
    </location>
</feature>
<dbReference type="InterPro" id="IPR007049">
    <property type="entry name" value="Carb-sel_porin_OprB"/>
</dbReference>
<dbReference type="EMBL" id="JBHTLS010000135">
    <property type="protein sequence ID" value="MFD1107675.1"/>
    <property type="molecule type" value="Genomic_DNA"/>
</dbReference>
<dbReference type="Gene3D" id="2.40.160.180">
    <property type="entry name" value="Carbohydrate-selective porin OprB"/>
    <property type="match status" value="1"/>
</dbReference>
<gene>
    <name evidence="3" type="ORF">ACFQ24_22645</name>
</gene>
<dbReference type="PANTHER" id="PTHR37944">
    <property type="entry name" value="PORIN B"/>
    <property type="match status" value="1"/>
</dbReference>
<organism evidence="3 4">
    <name type="scientific">Sphingobium olei</name>
    <dbReference type="NCBI Taxonomy" id="420955"/>
    <lineage>
        <taxon>Bacteria</taxon>
        <taxon>Pseudomonadati</taxon>
        <taxon>Pseudomonadota</taxon>
        <taxon>Alphaproteobacteria</taxon>
        <taxon>Sphingomonadales</taxon>
        <taxon>Sphingomonadaceae</taxon>
        <taxon>Sphingobium</taxon>
    </lineage>
</organism>
<keyword evidence="2" id="KW-0732">Signal</keyword>
<evidence type="ECO:0000313" key="3">
    <source>
        <dbReference type="EMBL" id="MFD1107675.1"/>
    </source>
</evidence>
<dbReference type="RefSeq" id="WP_380915420.1">
    <property type="nucleotide sequence ID" value="NZ_JBHTLS010000135.1"/>
</dbReference>
<accession>A0ABW3P8C5</accession>
<dbReference type="Proteomes" id="UP001597203">
    <property type="component" value="Unassembled WGS sequence"/>
</dbReference>
<reference evidence="4" key="1">
    <citation type="journal article" date="2019" name="Int. J. Syst. Evol. Microbiol.">
        <title>The Global Catalogue of Microorganisms (GCM) 10K type strain sequencing project: providing services to taxonomists for standard genome sequencing and annotation.</title>
        <authorList>
            <consortium name="The Broad Institute Genomics Platform"/>
            <consortium name="The Broad Institute Genome Sequencing Center for Infectious Disease"/>
            <person name="Wu L."/>
            <person name="Ma J."/>
        </authorList>
    </citation>
    <scope>NUCLEOTIDE SEQUENCE [LARGE SCALE GENOMIC DNA]</scope>
    <source>
        <strain evidence="4">CCUG 54329</strain>
    </source>
</reference>
<evidence type="ECO:0000256" key="1">
    <source>
        <dbReference type="ARBA" id="ARBA00008769"/>
    </source>
</evidence>
<comment type="caution">
    <text evidence="3">The sequence shown here is derived from an EMBL/GenBank/DDBJ whole genome shotgun (WGS) entry which is preliminary data.</text>
</comment>
<sequence>MKLLLCGAAAAACALSTSAMAQEFSPDNYLLGDLGGVRTKLHDNGVDFTLAYTNEFATNVRGGARKEATIADQILLGADLDLEKIANIKGMSFHSIVVNRGGDSLNQEAELGTFLNPQEIFGYGKRFRIVQFYLQQKLLNDRVTVKLGKLPMTVDVFPFSCKFQNLSFCASVPAWITPNWFGWSASQWAGVVNAKVGKEFEVVAALYQVNPNFALTRYSMSLGSPGRTTGYNAVGEVAWKPSFSGRPGAYRVGVWHNTGDFLSLYRNSEGEPLGLAAGTPRKIGSADGYYLMAEQTIIQSPSDPNRGVSVFANFIRSDPRVTNIDSLLEGGFFWKGPFASRPADEIGFGIGRLKTNSRTVRRIEEQNSLLPADAPRADVPHIEYPMELFYSAAITPAITVRPNIQYTINPGGLSSKRDVMVFGLKSSVNF</sequence>
<dbReference type="PANTHER" id="PTHR37944:SF1">
    <property type="entry name" value="PORIN B"/>
    <property type="match status" value="1"/>
</dbReference>